<comment type="function">
    <text evidence="1 12">Catalyzes the phosphorylation of D-glycero-D-manno-heptose 7-phosphate at the C-1 position to selectively form D-glycero-beta-D-manno-heptose-1,7-bisphosphate.</text>
</comment>
<dbReference type="PANTHER" id="PTHR46969:SF1">
    <property type="entry name" value="BIFUNCTIONAL PROTEIN HLDE"/>
    <property type="match status" value="1"/>
</dbReference>
<dbReference type="FunFam" id="3.40.1190.20:FF:000002">
    <property type="entry name" value="Bifunctional protein HldE"/>
    <property type="match status" value="1"/>
</dbReference>
<feature type="binding site" evidence="12">
    <location>
        <begin position="203"/>
        <end position="206"/>
    </location>
    <ligand>
        <name>ATP</name>
        <dbReference type="ChEBI" id="CHEBI:30616"/>
    </ligand>
</feature>
<comment type="function">
    <text evidence="2 12">Catalyzes the ADP transfer from ATP to D-glycero-beta-D-manno-heptose 1-phosphate, yielding ADP-D-glycero-beta-D-manno-heptose.</text>
</comment>
<comment type="subunit">
    <text evidence="12">Homodimer.</text>
</comment>
<dbReference type="NCBIfam" id="TIGR00125">
    <property type="entry name" value="cyt_tran_rel"/>
    <property type="match status" value="1"/>
</dbReference>
<dbReference type="GO" id="GO:0005829">
    <property type="term" value="C:cytosol"/>
    <property type="evidence" value="ECO:0007669"/>
    <property type="project" value="TreeGrafter"/>
</dbReference>
<proteinExistence type="inferred from homology"/>
<evidence type="ECO:0000256" key="1">
    <source>
        <dbReference type="ARBA" id="ARBA00002319"/>
    </source>
</evidence>
<comment type="catalytic activity">
    <reaction evidence="11 12">
        <text>D-glycero-beta-D-manno-heptose 1-phosphate + ATP + H(+) = ADP-D-glycero-beta-D-manno-heptose + diphosphate</text>
        <dbReference type="Rhea" id="RHEA:27465"/>
        <dbReference type="ChEBI" id="CHEBI:15378"/>
        <dbReference type="ChEBI" id="CHEBI:30616"/>
        <dbReference type="ChEBI" id="CHEBI:33019"/>
        <dbReference type="ChEBI" id="CHEBI:59967"/>
        <dbReference type="ChEBI" id="CHEBI:61593"/>
        <dbReference type="EC" id="2.7.7.70"/>
    </reaction>
</comment>
<protein>
    <recommendedName>
        <fullName evidence="12">Bifunctional protein HldE</fullName>
    </recommendedName>
    <domain>
        <recommendedName>
            <fullName evidence="12">D-beta-D-heptose 7-phosphate kinase</fullName>
            <ecNumber evidence="12">2.7.1.167</ecNumber>
        </recommendedName>
        <alternativeName>
            <fullName evidence="12">D-beta-D-heptose 7-phosphotransferase</fullName>
        </alternativeName>
        <alternativeName>
            <fullName evidence="12">D-glycero-beta-D-manno-heptose-7-phosphate kinase</fullName>
        </alternativeName>
    </domain>
    <domain>
        <recommendedName>
            <fullName evidence="12">D-beta-D-heptose 1-phosphate adenylyltransferase</fullName>
            <ecNumber evidence="12">2.7.7.70</ecNumber>
        </recommendedName>
        <alternativeName>
            <fullName evidence="12">D-glycero-beta-D-manno-heptose 1-phosphate adenylyltransferase</fullName>
        </alternativeName>
    </domain>
</protein>
<dbReference type="InterPro" id="IPR014729">
    <property type="entry name" value="Rossmann-like_a/b/a_fold"/>
</dbReference>
<keyword evidence="5 12" id="KW-0548">Nucleotidyltransferase</keyword>
<evidence type="ECO:0000256" key="11">
    <source>
        <dbReference type="ARBA" id="ARBA00047428"/>
    </source>
</evidence>
<dbReference type="PROSITE" id="PS00583">
    <property type="entry name" value="PFKB_KINASES_1"/>
    <property type="match status" value="1"/>
</dbReference>
<keyword evidence="9 12" id="KW-0511">Multifunctional enzyme</keyword>
<evidence type="ECO:0000256" key="10">
    <source>
        <dbReference type="ARBA" id="ARBA00023277"/>
    </source>
</evidence>
<dbReference type="UniPathway" id="UPA00356">
    <property type="reaction ID" value="UER00437"/>
</dbReference>
<feature type="region of interest" description="Cytidylyltransferase" evidence="12">
    <location>
        <begin position="356"/>
        <end position="485"/>
    </location>
</feature>
<evidence type="ECO:0000256" key="7">
    <source>
        <dbReference type="ARBA" id="ARBA00022777"/>
    </source>
</evidence>
<evidence type="ECO:0000313" key="15">
    <source>
        <dbReference type="EMBL" id="QDO95779.1"/>
    </source>
</evidence>
<dbReference type="HAMAP" id="MF_01603">
    <property type="entry name" value="HldE"/>
    <property type="match status" value="1"/>
</dbReference>
<evidence type="ECO:0000259" key="14">
    <source>
        <dbReference type="Pfam" id="PF01467"/>
    </source>
</evidence>
<evidence type="ECO:0000256" key="2">
    <source>
        <dbReference type="ARBA" id="ARBA00003753"/>
    </source>
</evidence>
<dbReference type="Gene3D" id="3.40.1190.20">
    <property type="match status" value="1"/>
</dbReference>
<dbReference type="Pfam" id="PF01467">
    <property type="entry name" value="CTP_transf_like"/>
    <property type="match status" value="1"/>
</dbReference>
<dbReference type="InterPro" id="IPR011914">
    <property type="entry name" value="RfaE_dom_II"/>
</dbReference>
<dbReference type="RefSeq" id="WP_144066760.1">
    <property type="nucleotide sequence ID" value="NZ_CP041636.1"/>
</dbReference>
<sequence length="485" mass="50777">MSDVAADPADFTAARVLVVGDVMLDRFVYGGVDRISPEAPIPIMRIEREIVMPGGAGNVARNLAALGAKVALLGLAGDDVAADQLNEVLALEPGVEAHLVIDEAWHTIEKTRFIGSRQQLLRVDRESSAQPSDEAVDALIKAALDALADNAVLVLSDYAKGAVGDRVLSRLVKAAAKTGKPILVDPKGTDYRRYKGATLVTPNRAEAALATGESCADDDSAVNAARKLVNDAGIANVLVTRGSAGMTLVQGKDSAPLHLKAEAREVFDVSGAGDTVVATIAAALAVGRSLPQAARLANAAAGIVVGKIGTAVVHPEELRLALHMPDPHGIAAKVATAPQAAERVTLWRSRGERIGFTNGVFDLLHPGHLALLSEVRAQCDRLVVAINADSSVRKLKGPTRPVQDERHRAQILAALGLVDLVVIFADDTPEPLLDLLKPDLLVKGGDYTVDQVVGADIVRAYGGEVKVSRLVAGQSTTATIKKLQS</sequence>
<dbReference type="GO" id="GO:0033786">
    <property type="term" value="F:heptose-1-phosphate adenylyltransferase activity"/>
    <property type="evidence" value="ECO:0007669"/>
    <property type="project" value="UniProtKB-UniRule"/>
</dbReference>
<dbReference type="InterPro" id="IPR023030">
    <property type="entry name" value="Bifunc_HldE"/>
</dbReference>
<gene>
    <name evidence="12 15" type="primary">hldE</name>
    <name evidence="15" type="ORF">FNB15_00090</name>
</gene>
<comment type="pathway">
    <text evidence="3">Bacterial outer membrane biogenesis; LPS core biosynthesis.</text>
</comment>
<dbReference type="GO" id="GO:0033785">
    <property type="term" value="F:heptose 7-phosphate kinase activity"/>
    <property type="evidence" value="ECO:0007669"/>
    <property type="project" value="UniProtKB-UniRule"/>
</dbReference>
<dbReference type="UniPathway" id="UPA00958"/>
<dbReference type="Proteomes" id="UP000317496">
    <property type="component" value="Chromosome"/>
</dbReference>
<comment type="similarity">
    <text evidence="12">In the N-terminal section; belongs to the carbohydrate kinase PfkB family.</text>
</comment>
<dbReference type="GO" id="GO:0016773">
    <property type="term" value="F:phosphotransferase activity, alcohol group as acceptor"/>
    <property type="evidence" value="ECO:0007669"/>
    <property type="project" value="InterPro"/>
</dbReference>
<dbReference type="GO" id="GO:0009244">
    <property type="term" value="P:lipopolysaccharide core region biosynthetic process"/>
    <property type="evidence" value="ECO:0007669"/>
    <property type="project" value="UniProtKB-UniPathway"/>
</dbReference>
<evidence type="ECO:0000256" key="9">
    <source>
        <dbReference type="ARBA" id="ARBA00023268"/>
    </source>
</evidence>
<dbReference type="NCBIfam" id="TIGR02199">
    <property type="entry name" value="rfaE_dom_II"/>
    <property type="match status" value="1"/>
</dbReference>
<evidence type="ECO:0000256" key="3">
    <source>
        <dbReference type="ARBA" id="ARBA00004713"/>
    </source>
</evidence>
<dbReference type="PANTHER" id="PTHR46969">
    <property type="entry name" value="BIFUNCTIONAL PROTEIN HLDE"/>
    <property type="match status" value="1"/>
</dbReference>
<dbReference type="OrthoDB" id="9802794at2"/>
<dbReference type="InterPro" id="IPR004821">
    <property type="entry name" value="Cyt_trans-like"/>
</dbReference>
<evidence type="ECO:0000256" key="8">
    <source>
        <dbReference type="ARBA" id="ARBA00022840"/>
    </source>
</evidence>
<dbReference type="GO" id="GO:0097171">
    <property type="term" value="P:ADP-L-glycero-beta-D-manno-heptose biosynthetic process"/>
    <property type="evidence" value="ECO:0007669"/>
    <property type="project" value="UniProtKB-UniPathway"/>
</dbReference>
<reference evidence="15 16" key="1">
    <citation type="submission" date="2019-07" db="EMBL/GenBank/DDBJ databases">
        <title>Genome sequencing for Ferrovibrio sp. K5.</title>
        <authorList>
            <person name="Park S.-J."/>
        </authorList>
    </citation>
    <scope>NUCLEOTIDE SEQUENCE [LARGE SCALE GENOMIC DNA]</scope>
    <source>
        <strain evidence="15 16">K5</strain>
    </source>
</reference>
<dbReference type="EC" id="2.7.7.70" evidence="12"/>
<feature type="domain" description="Carbohydrate kinase PfkB" evidence="13">
    <location>
        <begin position="15"/>
        <end position="312"/>
    </location>
</feature>
<dbReference type="GO" id="GO:0005524">
    <property type="term" value="F:ATP binding"/>
    <property type="evidence" value="ECO:0007669"/>
    <property type="project" value="UniProtKB-UniRule"/>
</dbReference>
<dbReference type="NCBIfam" id="NF008454">
    <property type="entry name" value="PRK11316.1"/>
    <property type="match status" value="1"/>
</dbReference>
<keyword evidence="7 12" id="KW-0418">Kinase</keyword>
<evidence type="ECO:0000256" key="5">
    <source>
        <dbReference type="ARBA" id="ARBA00022695"/>
    </source>
</evidence>
<dbReference type="Gene3D" id="3.40.50.620">
    <property type="entry name" value="HUPs"/>
    <property type="match status" value="1"/>
</dbReference>
<dbReference type="EC" id="2.7.1.167" evidence="12"/>
<comment type="pathway">
    <text evidence="12">Nucleotide-sugar biosynthesis; ADP-L-glycero-beta-D-manno-heptose biosynthesis; ADP-L-glycero-beta-D-manno-heptose from D-glycero-beta-D-manno-heptose 7-phosphate: step 1/4.</text>
</comment>
<name>A0A516GW84_9PROT</name>
<dbReference type="CDD" id="cd01172">
    <property type="entry name" value="RfaE_like"/>
    <property type="match status" value="1"/>
</dbReference>
<feature type="region of interest" description="Ribokinase" evidence="12">
    <location>
        <begin position="1"/>
        <end position="324"/>
    </location>
</feature>
<evidence type="ECO:0000256" key="12">
    <source>
        <dbReference type="HAMAP-Rule" id="MF_01603"/>
    </source>
</evidence>
<evidence type="ECO:0000256" key="6">
    <source>
        <dbReference type="ARBA" id="ARBA00022741"/>
    </source>
</evidence>
<comment type="pathway">
    <text evidence="12">Nucleotide-sugar biosynthesis; ADP-L-glycero-beta-D-manno-heptose biosynthesis; ADP-L-glycero-beta-D-manno-heptose from D-glycero-beta-D-manno-heptose 7-phosphate: step 3/4.</text>
</comment>
<dbReference type="AlphaFoldDB" id="A0A516GW84"/>
<dbReference type="Pfam" id="PF00294">
    <property type="entry name" value="PfkB"/>
    <property type="match status" value="1"/>
</dbReference>
<dbReference type="InterPro" id="IPR011611">
    <property type="entry name" value="PfkB_dom"/>
</dbReference>
<evidence type="ECO:0000256" key="4">
    <source>
        <dbReference type="ARBA" id="ARBA00022679"/>
    </source>
</evidence>
<keyword evidence="16" id="KW-1185">Reference proteome</keyword>
<dbReference type="SUPFAM" id="SSF53613">
    <property type="entry name" value="Ribokinase-like"/>
    <property type="match status" value="1"/>
</dbReference>
<dbReference type="KEGG" id="fer:FNB15_00090"/>
<keyword evidence="6 12" id="KW-0547">Nucleotide-binding</keyword>
<dbReference type="InterPro" id="IPR011913">
    <property type="entry name" value="RfaE_dom_I"/>
</dbReference>
<comment type="catalytic activity">
    <reaction evidence="12">
        <text>D-glycero-beta-D-manno-heptose 7-phosphate + ATP = D-glycero-beta-D-manno-heptose 1,7-bisphosphate + ADP + H(+)</text>
        <dbReference type="Rhea" id="RHEA:27473"/>
        <dbReference type="ChEBI" id="CHEBI:15378"/>
        <dbReference type="ChEBI" id="CHEBI:30616"/>
        <dbReference type="ChEBI" id="CHEBI:60204"/>
        <dbReference type="ChEBI" id="CHEBI:60208"/>
        <dbReference type="ChEBI" id="CHEBI:456216"/>
        <dbReference type="EC" id="2.7.1.167"/>
    </reaction>
</comment>
<keyword evidence="10 12" id="KW-0119">Carbohydrate metabolism</keyword>
<dbReference type="NCBIfam" id="TIGR02198">
    <property type="entry name" value="rfaE_dom_I"/>
    <property type="match status" value="1"/>
</dbReference>
<evidence type="ECO:0000313" key="16">
    <source>
        <dbReference type="Proteomes" id="UP000317496"/>
    </source>
</evidence>
<organism evidence="15 16">
    <name type="scientific">Ferrovibrio terrae</name>
    <dbReference type="NCBI Taxonomy" id="2594003"/>
    <lineage>
        <taxon>Bacteria</taxon>
        <taxon>Pseudomonadati</taxon>
        <taxon>Pseudomonadota</taxon>
        <taxon>Alphaproteobacteria</taxon>
        <taxon>Rhodospirillales</taxon>
        <taxon>Rhodospirillaceae</taxon>
        <taxon>Ferrovibrio</taxon>
    </lineage>
</organism>
<feature type="active site" evidence="12">
    <location>
        <position position="274"/>
    </location>
</feature>
<evidence type="ECO:0000259" key="13">
    <source>
        <dbReference type="Pfam" id="PF00294"/>
    </source>
</evidence>
<accession>A0A516GW84</accession>
<dbReference type="InterPro" id="IPR002173">
    <property type="entry name" value="Carboh/pur_kinase_PfkB_CS"/>
</dbReference>
<dbReference type="EMBL" id="CP041636">
    <property type="protein sequence ID" value="QDO95779.1"/>
    <property type="molecule type" value="Genomic_DNA"/>
</dbReference>
<feature type="domain" description="Cytidyltransferase-like" evidence="14">
    <location>
        <begin position="356"/>
        <end position="454"/>
    </location>
</feature>
<dbReference type="SUPFAM" id="SSF52374">
    <property type="entry name" value="Nucleotidylyl transferase"/>
    <property type="match status" value="1"/>
</dbReference>
<dbReference type="InterPro" id="IPR029056">
    <property type="entry name" value="Ribokinase-like"/>
</dbReference>
<keyword evidence="8 12" id="KW-0067">ATP-binding</keyword>
<comment type="similarity">
    <text evidence="12">In the C-terminal section; belongs to the cytidylyltransferase family.</text>
</comment>
<keyword evidence="4 12" id="KW-0808">Transferase</keyword>